<evidence type="ECO:0000256" key="5">
    <source>
        <dbReference type="ARBA" id="ARBA00023136"/>
    </source>
</evidence>
<evidence type="ECO:0000256" key="7">
    <source>
        <dbReference type="SAM" id="Phobius"/>
    </source>
</evidence>
<evidence type="ECO:0000313" key="10">
    <source>
        <dbReference type="Proteomes" id="UP000194457"/>
    </source>
</evidence>
<feature type="region of interest" description="Disordered" evidence="6">
    <location>
        <begin position="229"/>
        <end position="248"/>
    </location>
</feature>
<dbReference type="InterPro" id="IPR014738">
    <property type="entry name" value="Citrate_transporter"/>
</dbReference>
<reference evidence="9 10" key="1">
    <citation type="submission" date="2017-05" db="EMBL/GenBank/DDBJ databases">
        <authorList>
            <person name="Song R."/>
            <person name="Chenine A.L."/>
            <person name="Ruprecht R.M."/>
        </authorList>
    </citation>
    <scope>NUCLEOTIDE SEQUENCE [LARGE SCALE GENOMIC DNA]</scope>
    <source>
        <strain evidence="9">SW32</strain>
    </source>
</reference>
<feature type="transmembrane region" description="Helical" evidence="7">
    <location>
        <begin position="138"/>
        <end position="158"/>
    </location>
</feature>
<dbReference type="OrthoDB" id="5329450at2"/>
<feature type="transmembrane region" description="Helical" evidence="7">
    <location>
        <begin position="279"/>
        <end position="299"/>
    </location>
</feature>
<dbReference type="AlphaFoldDB" id="A0A240UQM4"/>
<feature type="transmembrane region" description="Helical" evidence="7">
    <location>
        <begin position="311"/>
        <end position="328"/>
    </location>
</feature>
<keyword evidence="3 7" id="KW-0812">Transmembrane</keyword>
<dbReference type="KEGG" id="kma:B9H00_12715"/>
<feature type="transmembrane region" description="Helical" evidence="7">
    <location>
        <begin position="348"/>
        <end position="367"/>
    </location>
</feature>
<dbReference type="PANTHER" id="PTHR30354">
    <property type="entry name" value="GNT FAMILY GLUCONATE TRANSPORTER"/>
    <property type="match status" value="1"/>
</dbReference>
<dbReference type="GO" id="GO:0005886">
    <property type="term" value="C:plasma membrane"/>
    <property type="evidence" value="ECO:0007669"/>
    <property type="project" value="TreeGrafter"/>
</dbReference>
<keyword evidence="5 7" id="KW-0472">Membrane</keyword>
<evidence type="ECO:0000256" key="2">
    <source>
        <dbReference type="ARBA" id="ARBA00022448"/>
    </source>
</evidence>
<evidence type="ECO:0000256" key="6">
    <source>
        <dbReference type="SAM" id="MobiDB-lite"/>
    </source>
</evidence>
<dbReference type="Pfam" id="PF03600">
    <property type="entry name" value="CitMHS"/>
    <property type="match status" value="1"/>
</dbReference>
<dbReference type="PANTHER" id="PTHR30354:SF26">
    <property type="entry name" value="TRANSPORTER, PUTATIVE-RELATED"/>
    <property type="match status" value="1"/>
</dbReference>
<dbReference type="Proteomes" id="UP000194457">
    <property type="component" value="Chromosome"/>
</dbReference>
<dbReference type="InterPro" id="IPR003474">
    <property type="entry name" value="Glcn_transporter"/>
</dbReference>
<dbReference type="NCBIfam" id="TIGR00784">
    <property type="entry name" value="citMHS"/>
    <property type="match status" value="1"/>
</dbReference>
<feature type="transmembrane region" description="Helical" evidence="7">
    <location>
        <begin position="53"/>
        <end position="74"/>
    </location>
</feature>
<keyword evidence="4 7" id="KW-1133">Transmembrane helix</keyword>
<dbReference type="GO" id="GO:0015137">
    <property type="term" value="F:citrate transmembrane transporter activity"/>
    <property type="evidence" value="ECO:0007669"/>
    <property type="project" value="InterPro"/>
</dbReference>
<dbReference type="EMBL" id="CP021358">
    <property type="protein sequence ID" value="ART63807.1"/>
    <property type="molecule type" value="Genomic_DNA"/>
</dbReference>
<gene>
    <name evidence="9" type="ORF">B9H00_12715</name>
</gene>
<keyword evidence="10" id="KW-1185">Reference proteome</keyword>
<accession>A0A240UQM4</accession>
<evidence type="ECO:0000313" key="9">
    <source>
        <dbReference type="EMBL" id="ART63807.1"/>
    </source>
</evidence>
<feature type="transmembrane region" description="Helical" evidence="7">
    <location>
        <begin position="22"/>
        <end position="41"/>
    </location>
</feature>
<evidence type="ECO:0000259" key="8">
    <source>
        <dbReference type="Pfam" id="PF03600"/>
    </source>
</evidence>
<evidence type="ECO:0000256" key="4">
    <source>
        <dbReference type="ARBA" id="ARBA00022989"/>
    </source>
</evidence>
<evidence type="ECO:0000256" key="1">
    <source>
        <dbReference type="ARBA" id="ARBA00004141"/>
    </source>
</evidence>
<organism evidence="9 10">
    <name type="scientific">Kushneria marisflavi</name>
    <dbReference type="NCBI Taxonomy" id="157779"/>
    <lineage>
        <taxon>Bacteria</taxon>
        <taxon>Pseudomonadati</taxon>
        <taxon>Pseudomonadota</taxon>
        <taxon>Gammaproteobacteria</taxon>
        <taxon>Oceanospirillales</taxon>
        <taxon>Halomonadaceae</taxon>
        <taxon>Kushneria</taxon>
    </lineage>
</organism>
<feature type="transmembrane region" description="Helical" evidence="7">
    <location>
        <begin position="256"/>
        <end position="273"/>
    </location>
</feature>
<comment type="subcellular location">
    <subcellularLocation>
        <location evidence="1">Membrane</location>
        <topology evidence="1">Multi-pass membrane protein</topology>
    </subcellularLocation>
</comment>
<dbReference type="RefSeq" id="WP_086900952.1">
    <property type="nucleotide sequence ID" value="NZ_CP021358.1"/>
</dbReference>
<feature type="transmembrane region" description="Helical" evidence="7">
    <location>
        <begin position="434"/>
        <end position="453"/>
    </location>
</feature>
<sequence>MLTFIGLAIIITIVTLLLFEKVIPIIALSAIPFIGALLAGFGISEISEFFQQGVNKVAGVAFMFMFAILFFSIMKERGLFDPLISAMVTLTRGNVVAVAVMTALVAACVHLDGAGAATFLIVLPALIPLYRRLGMNPYLMLTLMATSMGILNMVPWGGPIGRAAAVTDISPDELWHGLIPVQLAGIALAVVGAALLGWREKRRIERLGGMEAAIAHNYPPGSSTDIASGGTAVTEKASNDGEQSAPSGAREGMPRFYWFNAALTLVTVVSLALGLMAPAYIFMIALSVALLFNYPSLAAQSRVITQHAPQAFNMGAIIAAAGAFLGILNGTGMLESIALDVTQILPGQAVSVLHILVGTMGVPLELLTSTDAYYFALLPVIQQITASAGVDPIAVAHAMSIGSIVGTFISPFSPALWLALGLAGLEMGRYIRYAFLYLWGFSLIMMFVGYLFGLY</sequence>
<dbReference type="GO" id="GO:0015128">
    <property type="term" value="F:gluconate transmembrane transporter activity"/>
    <property type="evidence" value="ECO:0007669"/>
    <property type="project" value="InterPro"/>
</dbReference>
<feature type="transmembrane region" description="Helical" evidence="7">
    <location>
        <begin position="178"/>
        <end position="198"/>
    </location>
</feature>
<feature type="transmembrane region" description="Helical" evidence="7">
    <location>
        <begin position="401"/>
        <end position="422"/>
    </location>
</feature>
<evidence type="ECO:0000256" key="3">
    <source>
        <dbReference type="ARBA" id="ARBA00022692"/>
    </source>
</evidence>
<keyword evidence="2" id="KW-0813">Transport</keyword>
<protein>
    <submittedName>
        <fullName evidence="9">Citrate transporter</fullName>
    </submittedName>
</protein>
<feature type="transmembrane region" description="Helical" evidence="7">
    <location>
        <begin position="374"/>
        <end position="395"/>
    </location>
</feature>
<feature type="domain" description="Citrate transporter-like" evidence="8">
    <location>
        <begin position="15"/>
        <end position="402"/>
    </location>
</feature>
<proteinExistence type="predicted"/>
<feature type="transmembrane region" description="Helical" evidence="7">
    <location>
        <begin position="94"/>
        <end position="126"/>
    </location>
</feature>
<name>A0A240UQM4_9GAMM</name>
<dbReference type="InterPro" id="IPR004680">
    <property type="entry name" value="Cit_transptr-like_dom"/>
</dbReference>